<accession>A0ABP6ANJ6</accession>
<dbReference type="EMBL" id="BAAASR010000052">
    <property type="protein sequence ID" value="GAA2519518.1"/>
    <property type="molecule type" value="Genomic_DNA"/>
</dbReference>
<dbReference type="RefSeq" id="WP_344367184.1">
    <property type="nucleotide sequence ID" value="NZ_BAAASR010000052.1"/>
</dbReference>
<keyword evidence="3" id="KW-1185">Reference proteome</keyword>
<gene>
    <name evidence="2" type="ORF">GCM10010393_61030</name>
</gene>
<feature type="compositionally biased region" description="Basic and acidic residues" evidence="1">
    <location>
        <begin position="45"/>
        <end position="67"/>
    </location>
</feature>
<comment type="caution">
    <text evidence="2">The sequence shown here is derived from an EMBL/GenBank/DDBJ whole genome shotgun (WGS) entry which is preliminary data.</text>
</comment>
<reference evidence="3" key="1">
    <citation type="journal article" date="2019" name="Int. J. Syst. Evol. Microbiol.">
        <title>The Global Catalogue of Microorganisms (GCM) 10K type strain sequencing project: providing services to taxonomists for standard genome sequencing and annotation.</title>
        <authorList>
            <consortium name="The Broad Institute Genomics Platform"/>
            <consortium name="The Broad Institute Genome Sequencing Center for Infectious Disease"/>
            <person name="Wu L."/>
            <person name="Ma J."/>
        </authorList>
    </citation>
    <scope>NUCLEOTIDE SEQUENCE [LARGE SCALE GENOMIC DNA]</scope>
    <source>
        <strain evidence="3">JCM 5062</strain>
    </source>
</reference>
<evidence type="ECO:0000256" key="1">
    <source>
        <dbReference type="SAM" id="MobiDB-lite"/>
    </source>
</evidence>
<dbReference type="Proteomes" id="UP001499942">
    <property type="component" value="Unassembled WGS sequence"/>
</dbReference>
<evidence type="ECO:0000313" key="2">
    <source>
        <dbReference type="EMBL" id="GAA2519518.1"/>
    </source>
</evidence>
<feature type="region of interest" description="Disordered" evidence="1">
    <location>
        <begin position="21"/>
        <end position="87"/>
    </location>
</feature>
<feature type="compositionally biased region" description="Polar residues" evidence="1">
    <location>
        <begin position="22"/>
        <end position="42"/>
    </location>
</feature>
<sequence length="87" mass="9498">MAVDRLTESQQVDGALDRALHSSGQTLNETMESASVQTQQSAVDALKEHGSKELTEDATKNMIREELQAGWNDSDNMLEDSHARPAA</sequence>
<name>A0ABP6ANJ6_9ACTN</name>
<protein>
    <submittedName>
        <fullName evidence="2">Uncharacterized protein</fullName>
    </submittedName>
</protein>
<proteinExistence type="predicted"/>
<evidence type="ECO:0000313" key="3">
    <source>
        <dbReference type="Proteomes" id="UP001499942"/>
    </source>
</evidence>
<organism evidence="2 3">
    <name type="scientific">Streptomyces gobitricini</name>
    <dbReference type="NCBI Taxonomy" id="68211"/>
    <lineage>
        <taxon>Bacteria</taxon>
        <taxon>Bacillati</taxon>
        <taxon>Actinomycetota</taxon>
        <taxon>Actinomycetes</taxon>
        <taxon>Kitasatosporales</taxon>
        <taxon>Streptomycetaceae</taxon>
        <taxon>Streptomyces</taxon>
    </lineage>
</organism>